<evidence type="ECO:0000313" key="1">
    <source>
        <dbReference type="EMBL" id="KAH7688194.1"/>
    </source>
</evidence>
<evidence type="ECO:0000313" key="2">
    <source>
        <dbReference type="Proteomes" id="UP000827976"/>
    </source>
</evidence>
<dbReference type="Proteomes" id="UP000827976">
    <property type="component" value="Chromosome 3"/>
</dbReference>
<accession>A0ACB7WIR9</accession>
<protein>
    <submittedName>
        <fullName evidence="1">Diacylglycerol kinase (ATP) protein</fullName>
        <ecNumber evidence="1">2.7.1.107</ecNumber>
    </submittedName>
</protein>
<dbReference type="EC" id="2.7.1.107" evidence="1"/>
<sequence>MGEEKTRISARSSLVEAIKGCGISGMSIDKEELRRKLLMPEYIREAVVKSMKRGFEANKAKENVVSDDAALKWEEEVVEDALAKKGNEVVVPEVPLVVFVSSKSGGGHGTKLKDRLEDLMAKEQVFDLDDKEKRPAEFVKYGLACLERLAELGDSCARLVRQRLRVMVAGGDGSVGWVLGSLAELIKQKREPVPPVGIIPLGTGNDLSRSFGWGGSFPFAWRSAVKHSLHRAINNPTRHLDSWQIVLKLPASAGDIEPPHSLRPMDRCDFSQDLDIDKKALENLACFEGCFYNYFSIGMDAQVAYGFHQLREKKPKLAKGPITNKLIYSGYSCSQGWFCTPCLGAPCLRELKKIMELYIKRPNHTDWEPISVPPDVRSIVALNLCNYGGGRNPWGHPTNEYLHKRGFLEAREDDGLLEIFGLKQGWHASFVMAELITAKHIAQAAAIKLEIKGDHCQKTFMQTDGEPWKQPLDEKSSTFVMINRMPFQHLMISGK</sequence>
<keyword evidence="1" id="KW-0808">Transferase</keyword>
<keyword evidence="2" id="KW-1185">Reference proteome</keyword>
<keyword evidence="1" id="KW-0418">Kinase</keyword>
<organism evidence="1 2">
    <name type="scientific">Dioscorea alata</name>
    <name type="common">Purple yam</name>
    <dbReference type="NCBI Taxonomy" id="55571"/>
    <lineage>
        <taxon>Eukaryota</taxon>
        <taxon>Viridiplantae</taxon>
        <taxon>Streptophyta</taxon>
        <taxon>Embryophyta</taxon>
        <taxon>Tracheophyta</taxon>
        <taxon>Spermatophyta</taxon>
        <taxon>Magnoliopsida</taxon>
        <taxon>Liliopsida</taxon>
        <taxon>Dioscoreales</taxon>
        <taxon>Dioscoreaceae</taxon>
        <taxon>Dioscorea</taxon>
    </lineage>
</organism>
<comment type="caution">
    <text evidence="1">The sequence shown here is derived from an EMBL/GenBank/DDBJ whole genome shotgun (WGS) entry which is preliminary data.</text>
</comment>
<name>A0ACB7WIR9_DIOAL</name>
<dbReference type="EMBL" id="CM037013">
    <property type="protein sequence ID" value="KAH7688194.1"/>
    <property type="molecule type" value="Genomic_DNA"/>
</dbReference>
<proteinExistence type="predicted"/>
<reference evidence="2" key="1">
    <citation type="journal article" date="2022" name="Nat. Commun.">
        <title>Chromosome evolution and the genetic basis of agronomically important traits in greater yam.</title>
        <authorList>
            <person name="Bredeson J.V."/>
            <person name="Lyons J.B."/>
            <person name="Oniyinde I.O."/>
            <person name="Okereke N.R."/>
            <person name="Kolade O."/>
            <person name="Nnabue I."/>
            <person name="Nwadili C.O."/>
            <person name="Hribova E."/>
            <person name="Parker M."/>
            <person name="Nwogha J."/>
            <person name="Shu S."/>
            <person name="Carlson J."/>
            <person name="Kariba R."/>
            <person name="Muthemba S."/>
            <person name="Knop K."/>
            <person name="Barton G.J."/>
            <person name="Sherwood A.V."/>
            <person name="Lopez-Montes A."/>
            <person name="Asiedu R."/>
            <person name="Jamnadass R."/>
            <person name="Muchugi A."/>
            <person name="Goodstein D."/>
            <person name="Egesi C.N."/>
            <person name="Featherston J."/>
            <person name="Asfaw A."/>
            <person name="Simpson G.G."/>
            <person name="Dolezel J."/>
            <person name="Hendre P.S."/>
            <person name="Van Deynze A."/>
            <person name="Kumar P.L."/>
            <person name="Obidiegwu J.E."/>
            <person name="Bhattacharjee R."/>
            <person name="Rokhsar D.S."/>
        </authorList>
    </citation>
    <scope>NUCLEOTIDE SEQUENCE [LARGE SCALE GENOMIC DNA]</scope>
    <source>
        <strain evidence="2">cv. TDa95/00328</strain>
    </source>
</reference>
<gene>
    <name evidence="1" type="ORF">IHE45_03G017200</name>
</gene>